<sequence length="73" mass="8611">MKFIMIVGLFLILSLVQGYSRRYQRDSRWHNYILREDDVERIINKKFKHLYAQPPTTPAPQEDNTAGLGYALI</sequence>
<accession>A0AAW2ZM41</accession>
<keyword evidence="2" id="KW-0732">Signal</keyword>
<protein>
    <submittedName>
        <fullName evidence="3">Uncharacterized protein</fullName>
    </submittedName>
</protein>
<dbReference type="EMBL" id="JAOPGA020001688">
    <property type="protein sequence ID" value="KAL0490438.1"/>
    <property type="molecule type" value="Genomic_DNA"/>
</dbReference>
<organism evidence="3 4">
    <name type="scientific">Acrasis kona</name>
    <dbReference type="NCBI Taxonomy" id="1008807"/>
    <lineage>
        <taxon>Eukaryota</taxon>
        <taxon>Discoba</taxon>
        <taxon>Heterolobosea</taxon>
        <taxon>Tetramitia</taxon>
        <taxon>Eutetramitia</taxon>
        <taxon>Acrasidae</taxon>
        <taxon>Acrasis</taxon>
    </lineage>
</organism>
<feature type="chain" id="PRO_5043397049" evidence="2">
    <location>
        <begin position="19"/>
        <end position="73"/>
    </location>
</feature>
<evidence type="ECO:0000256" key="2">
    <source>
        <dbReference type="SAM" id="SignalP"/>
    </source>
</evidence>
<evidence type="ECO:0000313" key="3">
    <source>
        <dbReference type="EMBL" id="KAL0490438.1"/>
    </source>
</evidence>
<name>A0AAW2ZM41_9EUKA</name>
<gene>
    <name evidence="3" type="ORF">AKO1_009475</name>
</gene>
<evidence type="ECO:0000313" key="4">
    <source>
        <dbReference type="Proteomes" id="UP001431209"/>
    </source>
</evidence>
<feature type="region of interest" description="Disordered" evidence="1">
    <location>
        <begin position="54"/>
        <end position="73"/>
    </location>
</feature>
<feature type="signal peptide" evidence="2">
    <location>
        <begin position="1"/>
        <end position="18"/>
    </location>
</feature>
<dbReference type="Proteomes" id="UP001431209">
    <property type="component" value="Unassembled WGS sequence"/>
</dbReference>
<dbReference type="AlphaFoldDB" id="A0AAW2ZM41"/>
<keyword evidence="4" id="KW-1185">Reference proteome</keyword>
<comment type="caution">
    <text evidence="3">The sequence shown here is derived from an EMBL/GenBank/DDBJ whole genome shotgun (WGS) entry which is preliminary data.</text>
</comment>
<proteinExistence type="predicted"/>
<evidence type="ECO:0000256" key="1">
    <source>
        <dbReference type="SAM" id="MobiDB-lite"/>
    </source>
</evidence>
<reference evidence="3 4" key="1">
    <citation type="submission" date="2024-03" db="EMBL/GenBank/DDBJ databases">
        <title>The Acrasis kona genome and developmental transcriptomes reveal deep origins of eukaryotic multicellular pathways.</title>
        <authorList>
            <person name="Sheikh S."/>
            <person name="Fu C.-J."/>
            <person name="Brown M.W."/>
            <person name="Baldauf S.L."/>
        </authorList>
    </citation>
    <scope>NUCLEOTIDE SEQUENCE [LARGE SCALE GENOMIC DNA]</scope>
    <source>
        <strain evidence="3 4">ATCC MYA-3509</strain>
    </source>
</reference>